<proteinExistence type="predicted"/>
<protein>
    <submittedName>
        <fullName evidence="2">Uncharacterized protein</fullName>
    </submittedName>
</protein>
<dbReference type="AlphaFoldDB" id="A0A0C3C9C0"/>
<dbReference type="EMBL" id="KN831772">
    <property type="protein sequence ID" value="KIM45440.1"/>
    <property type="molecule type" value="Genomic_DNA"/>
</dbReference>
<evidence type="ECO:0000256" key="1">
    <source>
        <dbReference type="SAM" id="MobiDB-lite"/>
    </source>
</evidence>
<reference evidence="2 3" key="1">
    <citation type="submission" date="2014-04" db="EMBL/GenBank/DDBJ databases">
        <authorList>
            <consortium name="DOE Joint Genome Institute"/>
            <person name="Kuo A."/>
            <person name="Gay G."/>
            <person name="Dore J."/>
            <person name="Kohler A."/>
            <person name="Nagy L.G."/>
            <person name="Floudas D."/>
            <person name="Copeland A."/>
            <person name="Barry K.W."/>
            <person name="Cichocki N."/>
            <person name="Veneault-Fourrey C."/>
            <person name="LaButti K."/>
            <person name="Lindquist E.A."/>
            <person name="Lipzen A."/>
            <person name="Lundell T."/>
            <person name="Morin E."/>
            <person name="Murat C."/>
            <person name="Sun H."/>
            <person name="Tunlid A."/>
            <person name="Henrissat B."/>
            <person name="Grigoriev I.V."/>
            <person name="Hibbett D.S."/>
            <person name="Martin F."/>
            <person name="Nordberg H.P."/>
            <person name="Cantor M.N."/>
            <person name="Hua S.X."/>
        </authorList>
    </citation>
    <scope>NUCLEOTIDE SEQUENCE [LARGE SCALE GENOMIC DNA]</scope>
    <source>
        <strain evidence="3">h7</strain>
    </source>
</reference>
<feature type="compositionally biased region" description="Basic residues" evidence="1">
    <location>
        <begin position="65"/>
        <end position="83"/>
    </location>
</feature>
<accession>A0A0C3C9C0</accession>
<evidence type="ECO:0000313" key="2">
    <source>
        <dbReference type="EMBL" id="KIM45440.1"/>
    </source>
</evidence>
<evidence type="ECO:0000313" key="3">
    <source>
        <dbReference type="Proteomes" id="UP000053424"/>
    </source>
</evidence>
<dbReference type="HOGENOM" id="CLU_2210382_0_0_1"/>
<sequence length="107" mass="11868">MRETIQQLGLDKVQMMDGWIVFFLLSKDLSNFFAVVVFPSDPFSFPIAAPVHSKRTDAPDDRNAHRSNAKKKKKNSEKKRGKGKGSGLGGGYEIEKEETENRATPGG</sequence>
<keyword evidence="3" id="KW-1185">Reference proteome</keyword>
<name>A0A0C3C9C0_HEBCY</name>
<feature type="region of interest" description="Disordered" evidence="1">
    <location>
        <begin position="52"/>
        <end position="107"/>
    </location>
</feature>
<dbReference type="Proteomes" id="UP000053424">
    <property type="component" value="Unassembled WGS sequence"/>
</dbReference>
<organism evidence="2 3">
    <name type="scientific">Hebeloma cylindrosporum</name>
    <dbReference type="NCBI Taxonomy" id="76867"/>
    <lineage>
        <taxon>Eukaryota</taxon>
        <taxon>Fungi</taxon>
        <taxon>Dikarya</taxon>
        <taxon>Basidiomycota</taxon>
        <taxon>Agaricomycotina</taxon>
        <taxon>Agaricomycetes</taxon>
        <taxon>Agaricomycetidae</taxon>
        <taxon>Agaricales</taxon>
        <taxon>Agaricineae</taxon>
        <taxon>Hymenogastraceae</taxon>
        <taxon>Hebeloma</taxon>
    </lineage>
</organism>
<reference evidence="3" key="2">
    <citation type="submission" date="2015-01" db="EMBL/GenBank/DDBJ databases">
        <title>Evolutionary Origins and Diversification of the Mycorrhizal Mutualists.</title>
        <authorList>
            <consortium name="DOE Joint Genome Institute"/>
            <consortium name="Mycorrhizal Genomics Consortium"/>
            <person name="Kohler A."/>
            <person name="Kuo A."/>
            <person name="Nagy L.G."/>
            <person name="Floudas D."/>
            <person name="Copeland A."/>
            <person name="Barry K.W."/>
            <person name="Cichocki N."/>
            <person name="Veneault-Fourrey C."/>
            <person name="LaButti K."/>
            <person name="Lindquist E.A."/>
            <person name="Lipzen A."/>
            <person name="Lundell T."/>
            <person name="Morin E."/>
            <person name="Murat C."/>
            <person name="Riley R."/>
            <person name="Ohm R."/>
            <person name="Sun H."/>
            <person name="Tunlid A."/>
            <person name="Henrissat B."/>
            <person name="Grigoriev I.V."/>
            <person name="Hibbett D.S."/>
            <person name="Martin F."/>
        </authorList>
    </citation>
    <scope>NUCLEOTIDE SEQUENCE [LARGE SCALE GENOMIC DNA]</scope>
    <source>
        <strain evidence="3">h7</strain>
    </source>
</reference>
<gene>
    <name evidence="2" type="ORF">M413DRAFT_340720</name>
</gene>
<feature type="compositionally biased region" description="Basic and acidic residues" evidence="1">
    <location>
        <begin position="54"/>
        <end position="64"/>
    </location>
</feature>